<dbReference type="PANTHER" id="PTHR17204">
    <property type="entry name" value="PRE-MRNA PROCESSING PROTEIN PRP39-RELATED"/>
    <property type="match status" value="1"/>
</dbReference>
<dbReference type="PANTHER" id="PTHR17204:SF5">
    <property type="entry name" value="PRE-MRNA-PROCESSING FACTOR 39"/>
    <property type="match status" value="1"/>
</dbReference>
<feature type="compositionally biased region" description="Basic and acidic residues" evidence="8">
    <location>
        <begin position="852"/>
        <end position="863"/>
    </location>
</feature>
<dbReference type="GO" id="GO:0005685">
    <property type="term" value="C:U1 snRNP"/>
    <property type="evidence" value="ECO:0007669"/>
    <property type="project" value="TreeGrafter"/>
</dbReference>
<evidence type="ECO:0000256" key="2">
    <source>
        <dbReference type="ARBA" id="ARBA00004123"/>
    </source>
</evidence>
<evidence type="ECO:0000256" key="5">
    <source>
        <dbReference type="ARBA" id="ARBA00023187"/>
    </source>
</evidence>
<comment type="cofactor">
    <cofactor evidence="1">
        <name>Fe(2+)</name>
        <dbReference type="ChEBI" id="CHEBI:29033"/>
    </cofactor>
</comment>
<feature type="compositionally biased region" description="Basic and acidic residues" evidence="8">
    <location>
        <begin position="712"/>
        <end position="735"/>
    </location>
</feature>
<dbReference type="EMBL" id="IACT01002238">
    <property type="protein sequence ID" value="LAC21527.1"/>
    <property type="molecule type" value="mRNA"/>
</dbReference>
<feature type="compositionally biased region" description="Polar residues" evidence="8">
    <location>
        <begin position="1174"/>
        <end position="1187"/>
    </location>
</feature>
<dbReference type="GO" id="GO:0000395">
    <property type="term" value="P:mRNA 5'-splice site recognition"/>
    <property type="evidence" value="ECO:0007669"/>
    <property type="project" value="TreeGrafter"/>
</dbReference>
<feature type="compositionally biased region" description="Pro residues" evidence="8">
    <location>
        <begin position="1365"/>
        <end position="1375"/>
    </location>
</feature>
<dbReference type="Pfam" id="PF23241">
    <property type="entry name" value="HAT_PRP39_C"/>
    <property type="match status" value="2"/>
</dbReference>
<sequence length="1813" mass="200889">MSFAGNRGRVNKRFAGNVVSQAASSRGRGRGAGPKDDMWVDNPIEPKIPHYEDDPNWSRSQMDCSDGSNNFPGRGRFMRYRGGRGRGVGKRGRGGPPPPLPHLVSSFVKDPNPINVHAVGNIPQSVLNNQQQTFFNQQEGGGLPQGAMTGPGDWGNSQQQPPPQNGTGGPGGNFPPPHPAQRMQPPRQMHMQQQQRPMQMHPQQMPQIQHPPPPNHIQQQQQQHQMLLMPPHSLQQQQQQQPGLPPQTSMHQQQQQQQQSNAEQFLQNHQGMLSVATQAVQEAVSTVAASTDTSSAPAATTTAVATSATATVCTSATTTTTTPVVLTEEQMQEKISADAVADIANKYSTRKDALRPQPGEDKLTTKIRKDQELQAAWDTLHQYWQFVQDNPYDFNGWTYLLTHVETMDNIDAARAAFDGFLPLYPYCFAYWRKISDMEAKHGSVERSLGILLEGARCIPACTELWTAALQAVTSYAKQNKLDNKVTHSALVECLDNVGLSYRSVEVWDYAIEYHRSNGEVHQMVNTYRKVLRTPTKQYNKHWERFLELVRDYHPRSLLCPEEYEEMKQQCCKQLNLKYTPGSLVPLTVPKKSAQPEDKLSAAVKEKLVASLVPVHEANEKAVNKRWKFEERIKRPYFHIKSLDRRQLKNWHEYLELEIKEGDPYRIIMLFERCLVACGQYEDIWCKYALYMEEHVANVKAGLYLNKNEKCEDKDSVDKTGSPEKHETSECKDSKDNAISGGATSNSGGDGSKVLSVADEAGTRRKSCTGLTGAENSAGSGSDGSLLLSDKSSGQPIVGSQTTNNNDSGSSIKNSADGSSTVNSNGIKDTTVVGSEQSSDSNTSNNNSNSVGSKKDTSGGKDDPVTILSAVQIKSEPLDEEDDIVCIDGGATNSPQLADSAYYRSVGSRNEWTFDDVRNYVSTGVGLVGKVLQCPPLTRRWVDELADWEDVRQIYRRAAWIHCPNKPLISIQWAHFEESQANVGTAQELLSTVVAKHPTLLVARLSQVEVELRAGNQERVEQLYKDAYSAVLVTKDRSFIAIKSARFLFKIRDNFDAALALLRKALKKDRCNVYLYQHVFDMCYERRPMDVRGVLASVMLALQAKDLPLTDKCCFAKKKLAFLREHGTLQQLIEGRLELRKYERLLEQSIKDEKEKEVKEEAEKRKKEVEEKSKATQGDKSAGNTTATEGAPAAAVSTLQQPAPLGPPPQQQQQQFPAPCFSADGSGVVTYAPMEGYGYGDTDPQKQPQDIANQQQQPQQQQPQQQQPQQQQQGIQPPPANFNEVAPIWRAHPDNRELSVEERELERQMQNIKNIRYDDMMRSRAHPGPAMQGGNPGGPPPPSQPPAMVPQAGGPGQRPPLIQSGAPPPLMPPPLFPGLQSPFPRHNAPNGSQGAGPTCNLPQQGGGGGGVGGFKRPFPNDFRDESNDPNKQPRMDTDGRNPGNLAQFDPNYTEQPGPSAPPSHRATFGSYSDGPSPFARLGTLNNIVRRPDDGPNRPGGDSTGINGGPGPMGPPPLRPPLLPDQITPQGMPSRPLNNTNNNNNNTGPPPLSDFNATSRPQSSFEGSQNSNNNEDSGPAGSAQQQQQAGVPRQVGLHENSESVNVPEWLVKEGGELRLSSTAAGNSVIRYWPSYMTLEGSQKMFEVLRKNTKWHQRRMLIDGEGVNVPHLLSWVGPCDYSYRGMTLYKNDTWRPEIVDLLHRLMQYTSCQYNSCYLGLYRNNVDHSTWSCHDHPALRERPVVALVSLGGTRLFEMQRKDGRGFLRFPLFSGSLLLMEGATQDDWLHQIAKSVGANDERMELTFRKMFMIKGLTV</sequence>
<feature type="compositionally biased region" description="Gly residues" evidence="8">
    <location>
        <begin position="1500"/>
        <end position="1509"/>
    </location>
</feature>
<dbReference type="SMART" id="SM00386">
    <property type="entry name" value="HAT"/>
    <property type="match status" value="4"/>
</dbReference>
<feature type="compositionally biased region" description="Polar residues" evidence="8">
    <location>
        <begin position="57"/>
        <end position="71"/>
    </location>
</feature>
<accession>A0A6A7FSF9</accession>
<keyword evidence="5" id="KW-0508">mRNA splicing</keyword>
<feature type="compositionally biased region" description="Low complexity" evidence="8">
    <location>
        <begin position="1575"/>
        <end position="1593"/>
    </location>
</feature>
<dbReference type="GO" id="GO:0030627">
    <property type="term" value="F:pre-mRNA 5'-splice site binding"/>
    <property type="evidence" value="ECO:0007669"/>
    <property type="project" value="TreeGrafter"/>
</dbReference>
<comment type="subcellular location">
    <subcellularLocation>
        <location evidence="2">Nucleus</location>
    </subcellularLocation>
</comment>
<name>A0A6A7FSF9_9CRUS</name>
<feature type="compositionally biased region" description="Low complexity" evidence="8">
    <location>
        <begin position="834"/>
        <end position="851"/>
    </location>
</feature>
<dbReference type="InterPro" id="IPR011990">
    <property type="entry name" value="TPR-like_helical_dom_sf"/>
</dbReference>
<feature type="region of interest" description="Disordered" evidence="8">
    <location>
        <begin position="712"/>
        <end position="863"/>
    </location>
</feature>
<feature type="compositionally biased region" description="Pro residues" evidence="8">
    <location>
        <begin position="1510"/>
        <end position="1521"/>
    </location>
</feature>
<feature type="compositionally biased region" description="Low complexity" evidence="8">
    <location>
        <begin position="1536"/>
        <end position="1545"/>
    </location>
</feature>
<comment type="similarity">
    <text evidence="7">Belongs to the PRP39 family.</text>
</comment>
<feature type="compositionally biased region" description="Basic and acidic residues" evidence="8">
    <location>
        <begin position="1151"/>
        <end position="1173"/>
    </location>
</feature>
<feature type="region of interest" description="Disordered" evidence="8">
    <location>
        <begin position="1"/>
        <end position="79"/>
    </location>
</feature>
<evidence type="ECO:0000256" key="7">
    <source>
        <dbReference type="ARBA" id="ARBA00038019"/>
    </source>
</evidence>
<evidence type="ECO:0000313" key="10">
    <source>
        <dbReference type="EMBL" id="LAC21527.1"/>
    </source>
</evidence>
<feature type="compositionally biased region" description="Low complexity" evidence="8">
    <location>
        <begin position="180"/>
        <end position="208"/>
    </location>
</feature>
<keyword evidence="4" id="KW-0677">Repeat</keyword>
<feature type="compositionally biased region" description="Basic and acidic residues" evidence="8">
    <location>
        <begin position="1290"/>
        <end position="1306"/>
    </location>
</feature>
<dbReference type="InterPro" id="IPR003107">
    <property type="entry name" value="HAT"/>
</dbReference>
<protein>
    <submittedName>
        <fullName evidence="10">Pre-mRNA-processing factor 39</fullName>
    </submittedName>
</protein>
<dbReference type="SUPFAM" id="SSF51197">
    <property type="entry name" value="Clavaminate synthase-like"/>
    <property type="match status" value="1"/>
</dbReference>
<feature type="compositionally biased region" description="Pro residues" evidence="8">
    <location>
        <begin position="1336"/>
        <end position="1347"/>
    </location>
</feature>
<evidence type="ECO:0000256" key="1">
    <source>
        <dbReference type="ARBA" id="ARBA00001954"/>
    </source>
</evidence>
<reference evidence="10" key="1">
    <citation type="submission" date="2017-11" db="EMBL/GenBank/DDBJ databases">
        <title>The sensing device of the deep-sea amphipod.</title>
        <authorList>
            <person name="Kobayashi H."/>
            <person name="Nagahama T."/>
            <person name="Arai W."/>
            <person name="Sasagawa Y."/>
            <person name="Umeda M."/>
            <person name="Hayashi T."/>
            <person name="Nikaido I."/>
            <person name="Watanabe H."/>
            <person name="Oguri K."/>
            <person name="Kitazato H."/>
            <person name="Fujioka K."/>
            <person name="Kido Y."/>
            <person name="Takami H."/>
        </authorList>
    </citation>
    <scope>NUCLEOTIDE SEQUENCE</scope>
    <source>
        <tissue evidence="10">Whole body</tissue>
    </source>
</reference>
<dbReference type="GO" id="GO:0000243">
    <property type="term" value="C:commitment complex"/>
    <property type="evidence" value="ECO:0007669"/>
    <property type="project" value="TreeGrafter"/>
</dbReference>
<organism evidence="10">
    <name type="scientific">Hirondellea gigas</name>
    <dbReference type="NCBI Taxonomy" id="1518452"/>
    <lineage>
        <taxon>Eukaryota</taxon>
        <taxon>Metazoa</taxon>
        <taxon>Ecdysozoa</taxon>
        <taxon>Arthropoda</taxon>
        <taxon>Crustacea</taxon>
        <taxon>Multicrustacea</taxon>
        <taxon>Malacostraca</taxon>
        <taxon>Eumalacostraca</taxon>
        <taxon>Peracarida</taxon>
        <taxon>Amphipoda</taxon>
        <taxon>Amphilochidea</taxon>
        <taxon>Lysianassida</taxon>
        <taxon>Lysianassidira</taxon>
        <taxon>Lysianassoidea</taxon>
        <taxon>Lysianassidae</taxon>
        <taxon>Hirondellea</taxon>
    </lineage>
</organism>
<dbReference type="InterPro" id="IPR037151">
    <property type="entry name" value="AlkB-like_sf"/>
</dbReference>
<evidence type="ECO:0000256" key="6">
    <source>
        <dbReference type="ARBA" id="ARBA00023242"/>
    </source>
</evidence>
<keyword evidence="3" id="KW-0507">mRNA processing</keyword>
<dbReference type="GO" id="GO:0071004">
    <property type="term" value="C:U2-type prespliceosome"/>
    <property type="evidence" value="ECO:0007669"/>
    <property type="project" value="TreeGrafter"/>
</dbReference>
<feature type="compositionally biased region" description="Polar residues" evidence="8">
    <location>
        <begin position="1553"/>
        <end position="1574"/>
    </location>
</feature>
<evidence type="ECO:0000256" key="8">
    <source>
        <dbReference type="SAM" id="MobiDB-lite"/>
    </source>
</evidence>
<evidence type="ECO:0000256" key="4">
    <source>
        <dbReference type="ARBA" id="ARBA00022737"/>
    </source>
</evidence>
<feature type="compositionally biased region" description="Low complexity" evidence="8">
    <location>
        <begin position="1244"/>
        <end position="1274"/>
    </location>
</feature>
<keyword evidence="6" id="KW-0539">Nucleus</keyword>
<proteinExistence type="evidence at transcript level"/>
<evidence type="ECO:0000256" key="3">
    <source>
        <dbReference type="ARBA" id="ARBA00022664"/>
    </source>
</evidence>
<feature type="compositionally biased region" description="Polar residues" evidence="8">
    <location>
        <begin position="797"/>
        <end position="833"/>
    </location>
</feature>
<feature type="region of interest" description="Disordered" evidence="8">
    <location>
        <begin position="1151"/>
        <end position="1599"/>
    </location>
</feature>
<feature type="domain" description="Alpha-ketoglutarate-dependent dioxygenase AlkB-like" evidence="9">
    <location>
        <begin position="1628"/>
        <end position="1803"/>
    </location>
</feature>
<feature type="compositionally biased region" description="Low complexity" evidence="8">
    <location>
        <begin position="776"/>
        <end position="793"/>
    </location>
</feature>
<feature type="region of interest" description="Disordered" evidence="8">
    <location>
        <begin position="136"/>
        <end position="263"/>
    </location>
</feature>
<dbReference type="Pfam" id="PF23240">
    <property type="entry name" value="HAT_PRP39_N"/>
    <property type="match status" value="1"/>
</dbReference>
<dbReference type="SUPFAM" id="SSF48452">
    <property type="entry name" value="TPR-like"/>
    <property type="match status" value="3"/>
</dbReference>
<dbReference type="Gene3D" id="1.25.40.10">
    <property type="entry name" value="Tetratricopeptide repeat domain"/>
    <property type="match status" value="3"/>
</dbReference>
<evidence type="ECO:0000259" key="9">
    <source>
        <dbReference type="Pfam" id="PF13532"/>
    </source>
</evidence>
<feature type="compositionally biased region" description="Gly residues" evidence="8">
    <location>
        <begin position="1403"/>
        <end position="1412"/>
    </location>
</feature>
<feature type="compositionally biased region" description="Basic and acidic residues" evidence="8">
    <location>
        <begin position="1420"/>
        <end position="1438"/>
    </location>
</feature>
<dbReference type="InterPro" id="IPR027450">
    <property type="entry name" value="AlkB-like"/>
</dbReference>
<dbReference type="Gene3D" id="2.60.120.590">
    <property type="entry name" value="Alpha-ketoglutarate-dependent dioxygenase AlkB-like"/>
    <property type="match status" value="1"/>
</dbReference>
<dbReference type="Pfam" id="PF13532">
    <property type="entry name" value="2OG-FeII_Oxy_2"/>
    <property type="match status" value="1"/>
</dbReference>
<feature type="compositionally biased region" description="Low complexity" evidence="8">
    <location>
        <begin position="216"/>
        <end position="242"/>
    </location>
</feature>
<dbReference type="InterPro" id="IPR059164">
    <property type="entry name" value="HAT_PRP39_C"/>
</dbReference>